<dbReference type="EMBL" id="AP014803">
    <property type="protein sequence ID" value="BAQ71686.1"/>
    <property type="molecule type" value="Genomic_DNA"/>
</dbReference>
<dbReference type="Proteomes" id="UP000064912">
    <property type="component" value="Plasmid Plasmid3"/>
</dbReference>
<name>A0A0D6B9M3_RHOSU</name>
<evidence type="ECO:0000313" key="2">
    <source>
        <dbReference type="Proteomes" id="UP000064912"/>
    </source>
</evidence>
<evidence type="ECO:0000313" key="1">
    <source>
        <dbReference type="EMBL" id="BAQ71686.1"/>
    </source>
</evidence>
<gene>
    <name evidence="1" type="ORF">NHU_04573</name>
</gene>
<proteinExistence type="predicted"/>
<dbReference type="KEGG" id="rsu:NHU_04573"/>
<keyword evidence="1" id="KW-0614">Plasmid</keyword>
<reference evidence="1 2" key="1">
    <citation type="submission" date="2015-02" db="EMBL/GenBank/DDBJ databases">
        <title>Genome sequene of Rhodovulum sulfidophilum DSM 2351.</title>
        <authorList>
            <person name="Nagao N."/>
        </authorList>
    </citation>
    <scope>NUCLEOTIDE SEQUENCE [LARGE SCALE GENOMIC DNA]</scope>
    <source>
        <strain evidence="1 2">DSM 2351</strain>
        <plasmid evidence="2">Plasmid Plasmid3 DNA</plasmid>
    </source>
</reference>
<sequence length="45" mass="4969">MYIMSELFLYEIEAPAPAFQTLFQAAKRTGRPQAKAEPVASQPGI</sequence>
<organism evidence="1 2">
    <name type="scientific">Rhodovulum sulfidophilum</name>
    <name type="common">Rhodobacter sulfidophilus</name>
    <dbReference type="NCBI Taxonomy" id="35806"/>
    <lineage>
        <taxon>Bacteria</taxon>
        <taxon>Pseudomonadati</taxon>
        <taxon>Pseudomonadota</taxon>
        <taxon>Alphaproteobacteria</taxon>
        <taxon>Rhodobacterales</taxon>
        <taxon>Paracoccaceae</taxon>
        <taxon>Rhodovulum</taxon>
    </lineage>
</organism>
<geneLocation type="plasmid" evidence="2">
    <name>Plasmid3 DNA</name>
</geneLocation>
<accession>A0A0D6B9M3</accession>
<protein>
    <submittedName>
        <fullName evidence="1">Uncharacterized protein</fullName>
    </submittedName>
</protein>
<dbReference type="AlphaFoldDB" id="A0A0D6B9M3"/>